<protein>
    <submittedName>
        <fullName evidence="1">Uncharacterized protein</fullName>
    </submittedName>
</protein>
<sequence length="443" mass="49711">MKNTATQFLRPPSPFKSKSPRRTQHQVTFLTKLYDLLERPENHHMIHWDAAGEHIIVERPEQVVLHLLPGQSRFSTFSRQLNIYGFMCKVNLRSLDPAIDDPDASTWSHPTLRRHSPPEVVENYRRRVLPRHPRKLSEDAQQPSIPPPCTTSGLDDIPRSSPQGGRASPDSLYNNSSLSRLSHRDEDIVFTKTAQRIPPLYCCHAVDDWMPPSGASHLSLPWLCLFRGDRYDIIQESGWHRNLPGSNGRSYQSLFIARNAADDVGWVLGKNLKRETVGFGLLNGEEDEDAAVGNLLDAEVPPPPAGSFAYDRSWYQMGLSSGTSSSGKKSTNSTSSRKSRMNQRLTPGMSSQSDSGAEGPNITSSSIQDTHASPTMEPTAPSTANYECTQCGKGFTKRSILQIHLRSHPGERPYTCTFEGCDRTFSIKFHMERHARTHRRVRA</sequence>
<comment type="caution">
    <text evidence="1">The sequence shown here is derived from an EMBL/GenBank/DDBJ whole genome shotgun (WGS) entry which is preliminary data.</text>
</comment>
<reference evidence="1" key="2">
    <citation type="journal article" date="2022" name="New Phytol.">
        <title>Evolutionary transition to the ectomycorrhizal habit in the genomes of a hyperdiverse lineage of mushroom-forming fungi.</title>
        <authorList>
            <person name="Looney B."/>
            <person name="Miyauchi S."/>
            <person name="Morin E."/>
            <person name="Drula E."/>
            <person name="Courty P.E."/>
            <person name="Kohler A."/>
            <person name="Kuo A."/>
            <person name="LaButti K."/>
            <person name="Pangilinan J."/>
            <person name="Lipzen A."/>
            <person name="Riley R."/>
            <person name="Andreopoulos W."/>
            <person name="He G."/>
            <person name="Johnson J."/>
            <person name="Nolan M."/>
            <person name="Tritt A."/>
            <person name="Barry K.W."/>
            <person name="Grigoriev I.V."/>
            <person name="Nagy L.G."/>
            <person name="Hibbett D."/>
            <person name="Henrissat B."/>
            <person name="Matheny P.B."/>
            <person name="Labbe J."/>
            <person name="Martin F.M."/>
        </authorList>
    </citation>
    <scope>NUCLEOTIDE SEQUENCE</scope>
    <source>
        <strain evidence="1">FP105234-sp</strain>
    </source>
</reference>
<evidence type="ECO:0000313" key="1">
    <source>
        <dbReference type="EMBL" id="KAI0044651.1"/>
    </source>
</evidence>
<gene>
    <name evidence="1" type="ORF">FA95DRAFT_226397</name>
</gene>
<evidence type="ECO:0000313" key="2">
    <source>
        <dbReference type="Proteomes" id="UP000814033"/>
    </source>
</evidence>
<dbReference type="Proteomes" id="UP000814033">
    <property type="component" value="Unassembled WGS sequence"/>
</dbReference>
<reference evidence="1" key="1">
    <citation type="submission" date="2021-02" db="EMBL/GenBank/DDBJ databases">
        <authorList>
            <consortium name="DOE Joint Genome Institute"/>
            <person name="Ahrendt S."/>
            <person name="Looney B.P."/>
            <person name="Miyauchi S."/>
            <person name="Morin E."/>
            <person name="Drula E."/>
            <person name="Courty P.E."/>
            <person name="Chicoki N."/>
            <person name="Fauchery L."/>
            <person name="Kohler A."/>
            <person name="Kuo A."/>
            <person name="Labutti K."/>
            <person name="Pangilinan J."/>
            <person name="Lipzen A."/>
            <person name="Riley R."/>
            <person name="Andreopoulos W."/>
            <person name="He G."/>
            <person name="Johnson J."/>
            <person name="Barry K.W."/>
            <person name="Grigoriev I.V."/>
            <person name="Nagy L."/>
            <person name="Hibbett D."/>
            <person name="Henrissat B."/>
            <person name="Matheny P.B."/>
            <person name="Labbe J."/>
            <person name="Martin F."/>
        </authorList>
    </citation>
    <scope>NUCLEOTIDE SEQUENCE</scope>
    <source>
        <strain evidence="1">FP105234-sp</strain>
    </source>
</reference>
<dbReference type="EMBL" id="MU275975">
    <property type="protein sequence ID" value="KAI0044651.1"/>
    <property type="molecule type" value="Genomic_DNA"/>
</dbReference>
<proteinExistence type="predicted"/>
<name>A0ACB8RKD1_9AGAM</name>
<accession>A0ACB8RKD1</accession>
<keyword evidence="2" id="KW-1185">Reference proteome</keyword>
<organism evidence="1 2">
    <name type="scientific">Auriscalpium vulgare</name>
    <dbReference type="NCBI Taxonomy" id="40419"/>
    <lineage>
        <taxon>Eukaryota</taxon>
        <taxon>Fungi</taxon>
        <taxon>Dikarya</taxon>
        <taxon>Basidiomycota</taxon>
        <taxon>Agaricomycotina</taxon>
        <taxon>Agaricomycetes</taxon>
        <taxon>Russulales</taxon>
        <taxon>Auriscalpiaceae</taxon>
        <taxon>Auriscalpium</taxon>
    </lineage>
</organism>